<feature type="region of interest" description="Disordered" evidence="4">
    <location>
        <begin position="2378"/>
        <end position="2403"/>
    </location>
</feature>
<feature type="compositionally biased region" description="Basic and acidic residues" evidence="4">
    <location>
        <begin position="148"/>
        <end position="158"/>
    </location>
</feature>
<feature type="compositionally biased region" description="Polar residues" evidence="4">
    <location>
        <begin position="1513"/>
        <end position="1532"/>
    </location>
</feature>
<keyword evidence="3" id="KW-0206">Cytoskeleton</keyword>
<name>I7LVA5_TETTS</name>
<feature type="domain" description="TOG" evidence="5">
    <location>
        <begin position="1194"/>
        <end position="1423"/>
    </location>
</feature>
<keyword evidence="7" id="KW-1185">Reference proteome</keyword>
<keyword evidence="2" id="KW-0963">Cytoplasm</keyword>
<feature type="compositionally biased region" description="Low complexity" evidence="4">
    <location>
        <begin position="1533"/>
        <end position="1546"/>
    </location>
</feature>
<feature type="compositionally biased region" description="Low complexity" evidence="4">
    <location>
        <begin position="1948"/>
        <end position="1983"/>
    </location>
</feature>
<evidence type="ECO:0000313" key="6">
    <source>
        <dbReference type="EMBL" id="EAR97553.2"/>
    </source>
</evidence>
<reference evidence="7" key="1">
    <citation type="journal article" date="2006" name="PLoS Biol.">
        <title>Macronuclear genome sequence of the ciliate Tetrahymena thermophila, a model eukaryote.</title>
        <authorList>
            <person name="Eisen J.A."/>
            <person name="Coyne R.S."/>
            <person name="Wu M."/>
            <person name="Wu D."/>
            <person name="Thiagarajan M."/>
            <person name="Wortman J.R."/>
            <person name="Badger J.H."/>
            <person name="Ren Q."/>
            <person name="Amedeo P."/>
            <person name="Jones K.M."/>
            <person name="Tallon L.J."/>
            <person name="Delcher A.L."/>
            <person name="Salzberg S.L."/>
            <person name="Silva J.C."/>
            <person name="Haas B.J."/>
            <person name="Majoros W.H."/>
            <person name="Farzad M."/>
            <person name="Carlton J.M."/>
            <person name="Smith R.K. Jr."/>
            <person name="Garg J."/>
            <person name="Pearlman R.E."/>
            <person name="Karrer K.M."/>
            <person name="Sun L."/>
            <person name="Manning G."/>
            <person name="Elde N.C."/>
            <person name="Turkewitz A.P."/>
            <person name="Asai D.J."/>
            <person name="Wilkes D.E."/>
            <person name="Wang Y."/>
            <person name="Cai H."/>
            <person name="Collins K."/>
            <person name="Stewart B.A."/>
            <person name="Lee S.R."/>
            <person name="Wilamowska K."/>
            <person name="Weinberg Z."/>
            <person name="Ruzzo W.L."/>
            <person name="Wloga D."/>
            <person name="Gaertig J."/>
            <person name="Frankel J."/>
            <person name="Tsao C.-C."/>
            <person name="Gorovsky M.A."/>
            <person name="Keeling P.J."/>
            <person name="Waller R.F."/>
            <person name="Patron N.J."/>
            <person name="Cherry J.M."/>
            <person name="Stover N.A."/>
            <person name="Krieger C.J."/>
            <person name="del Toro C."/>
            <person name="Ryder H.F."/>
            <person name="Williamson S.C."/>
            <person name="Barbeau R.A."/>
            <person name="Hamilton E.P."/>
            <person name="Orias E."/>
        </authorList>
    </citation>
    <scope>NUCLEOTIDE SEQUENCE [LARGE SCALE GENOMIC DNA]</scope>
    <source>
        <strain evidence="7">SB210</strain>
    </source>
</reference>
<dbReference type="OrthoDB" id="312051at2759"/>
<protein>
    <recommendedName>
        <fullName evidence="5">TOG domain-containing protein</fullName>
    </recommendedName>
</protein>
<feature type="region of interest" description="Disordered" evidence="4">
    <location>
        <begin position="843"/>
        <end position="938"/>
    </location>
</feature>
<dbReference type="Pfam" id="PF21041">
    <property type="entry name" value="XMAP215_CLASP_TOG"/>
    <property type="match status" value="2"/>
</dbReference>
<feature type="region of interest" description="Disordered" evidence="4">
    <location>
        <begin position="2465"/>
        <end position="2496"/>
    </location>
</feature>
<feature type="region of interest" description="Disordered" evidence="4">
    <location>
        <begin position="1"/>
        <end position="355"/>
    </location>
</feature>
<dbReference type="InterPro" id="IPR034085">
    <property type="entry name" value="TOG"/>
</dbReference>
<dbReference type="InterPro" id="IPR016024">
    <property type="entry name" value="ARM-type_fold"/>
</dbReference>
<dbReference type="InterPro" id="IPR045110">
    <property type="entry name" value="XMAP215"/>
</dbReference>
<dbReference type="Gene3D" id="1.25.10.10">
    <property type="entry name" value="Leucine-rich Repeat Variant"/>
    <property type="match status" value="5"/>
</dbReference>
<feature type="domain" description="TOG" evidence="5">
    <location>
        <begin position="617"/>
        <end position="855"/>
    </location>
</feature>
<evidence type="ECO:0000313" key="7">
    <source>
        <dbReference type="Proteomes" id="UP000009168"/>
    </source>
</evidence>
<feature type="region of interest" description="Disordered" evidence="4">
    <location>
        <begin position="1898"/>
        <end position="1922"/>
    </location>
</feature>
<feature type="compositionally biased region" description="Basic and acidic residues" evidence="4">
    <location>
        <begin position="1"/>
        <end position="24"/>
    </location>
</feature>
<feature type="compositionally biased region" description="Low complexity" evidence="4">
    <location>
        <begin position="71"/>
        <end position="87"/>
    </location>
</feature>
<feature type="region of interest" description="Disordered" evidence="4">
    <location>
        <begin position="1937"/>
        <end position="1983"/>
    </location>
</feature>
<evidence type="ECO:0000256" key="2">
    <source>
        <dbReference type="ARBA" id="ARBA00022490"/>
    </source>
</evidence>
<feature type="compositionally biased region" description="Polar residues" evidence="4">
    <location>
        <begin position="161"/>
        <end position="177"/>
    </location>
</feature>
<evidence type="ECO:0000256" key="3">
    <source>
        <dbReference type="ARBA" id="ARBA00023212"/>
    </source>
</evidence>
<proteinExistence type="predicted"/>
<feature type="compositionally biased region" description="Basic and acidic residues" evidence="4">
    <location>
        <begin position="89"/>
        <end position="113"/>
    </location>
</feature>
<sequence length="2496" mass="282179">MDDQEGKLETIDKVFRNDPNDDRPLGGGKKFQIPEYADGENPPVVEPPKKKPTNSNRLATKNKPVVDEEQQQQQAGQDDNQQQQNNDQAEEKIEDGFAKIDKQIRNDPNDERPLGGGKKFQIPEFADGEQPPPEEKPKPKAIPKRLQARLENKDKNEQENQDNSQQADKKPSASSTAADKPWLKKKAVVSDKSEESSQQNNEIDEKPVSGNTNQKNLEDDRPIGTSNKEASNDDRPIGGGPKKNTFSQDQEYPDNERPLGNTKQVNNQDDERPIGGNKKNNTFNPDDERPIGAAKKNNFVDEDERPIGGGNKNQFVDEDQRPIGAGNKSNMMSEYPDGMDAESIQGASSSKDEGPLSKRLVSKVLKTRQTAFQELASEFETKKKDASLFSEYESEWDKKISDINPSVQEQACNALKNWIVFHPNFKNLKINDTSSILKALIEKCIASGKPQLLPISKDVLCLLYEKNNDQGEFFEALNTCVKNKNAKVVCAGIQSITDLMTNYGVKKFDFMKPFFGEIEKQSLSTNSSIRADCMVFFKEAMKWLGDAIVKNYTKNLKKLQQDELDKFYSEWDKLPMVPLRASEEEKKAAQNKASSGTNGGSGGGASISAGGDIDLYDIVDAVDIFVKYSDKWCDKVLALSKWQEKKEHLEEIITAASQPKVSPSNYMPVVGMIKRLLNDNNSNVQLNSIKLTGCLCKSIRKGFNMGAKQLFDQIIIKFRDKKTLIIEETKIAIDNFWYSVSLEEVMEEIKEALQDKAPPMKMQVMQAIERYFDTRPNANKSRDAFKQACIPTIKKLFDDSTSEIREYSLKLIGKFNKQKDWFTSEEINNLTAGLNDQKKAKIQQVQESNDKPDLGASKVIQKPGTASKPPIKQQDDDEEVKENKSTLNSTIKGGGLKKAGGEKVQAEKQSNQNSGSGGAAMNDEDVSSSSIPTSEECEQRLIDNGMPEEYLKIFAGTKNPEKVEALQAIASSSYYESCLLELFVYLDKVAFKSSILLIQKEVLNLVENAINFDSFNKKCFHVITDFIVKYVGEAKFNTQVQSIIEKSCERLVPKYVISRLIRVLKQDEKKMSPKSAQELSKSIAKIIDLATLKYINFMDVLQFGKESIQNTNVSIKAGGQEVLKKLYEHMGETLTNNFLKDIPANIMGTLQKEFSKLTVLSESDKASNATMKFVGEAAKEVTATAKSASSNPLDQLPRADISKDAEKILKKLSDAKWQTRKEGLDELDKLLQKSNNRIQLTGLFDLLAALKQTLQESNKGVQRQAFNFVGRFAEACGKDLRPHSKNLLCQIVSNLSNKESLMRKEVIQALDRFEKAIGGEHVVNVMSAYLSESNPELRQGIIEWILRHPDSYAAGDLNAYVQPILLCLDDKTKEIRVLAEQLLEKTISVTTAEPFKFAFKDMKPATVKAIQPIISKYTNLDDDADQGPTPTVTRKDNKSSTQIIQKQNDKNPPKIIVAGQKPATGANAQANKEKTTLTRNATTMNLKVNDEKSDTASNNGDKTPTKSKFGLNHSASTNKINIKPDNNQNAGKSSFQQGSQQSSQSQIEDFTIEKAQQQNVSSIQTSLQSTSNRPSSMVDQTAKKIMMDDSMIFPVSNSISSLKNKRFNFPLYQNFDIQNPSNEHFEFIQNELKFLLNSTVTPLMFSFNYKCVIQATEQLKNACDDLMQQPSLKYFSDLLFQWCFMRLYGNFNIEVSIHLLDTIRTILIVLQKTSETLSCLEIGTINASIRECFINLPESSNLLQQAYLIINLQLKMLGDKRDKVIHFWLNQLLVSVFDLHPQYFESDNLNLEVVQNEYQNKLYDLFINVLIKNINPQTSLQFLSSIQFKTPKAIDFILAVQDQFGRDTLLQAGFTSSVLDQYEQSKQVSNTLQSPGFPNPQQFNVSIYNNLSNQSKLIGPPTITSNNPSSQIGNDNVTPKNKNSVTALQANGVKLNETPSFNKTQQGPSLSNQQQNQTQQPSSNLQKPQQPQQQFQQTQQPQQQIQQPSLEEVFISKVKSLQKDPYSNDKIEMLVYINNIIQDHENQAYLSLIESNTNLLLDMIYTQLRFVFENKKTISPQYLQYFLNVMYKCFTIKSFAKGCQFEPLKNFTEEILYRLLAEDENQNKEEQNQNNASGIIKLINSTMLRILENSRPEQIYKILLELLIKYRQQFNYAKILGLIIKCILKVTKGLEDFINQIDLNELLLYFHKYICEFLVPNPTMSDDIGVKTIKTILKELCKLKGEAIWVVYNNSIKNCPQKDQFIFEWIGLVLKPAQSSNTAGNPISIVSPRDLRFERKISATQQSLTNISPDQIDSLIVKTIQNIKQSDTFEQGIAQLHEILTKYPSINIETYLQDCTQNFTKFVINNLEKYDQQKKVSGLAGMQNNSQLFSTAKNYQQPNYNDDSRSEDKNNSSYGIGKQMDYKSLHNGINELKQRILRRDQQYNELESISQINYQSQQGDKSYQPKTTEEFMQKVIDMKAKRHNQQLSQSNIKGINEDDQANSSFSSNKQNF</sequence>
<dbReference type="KEGG" id="tet:TTHERM_00439010"/>
<dbReference type="GO" id="GO:0007051">
    <property type="term" value="P:spindle organization"/>
    <property type="evidence" value="ECO:0007669"/>
    <property type="project" value="InterPro"/>
</dbReference>
<organism evidence="6 7">
    <name type="scientific">Tetrahymena thermophila (strain SB210)</name>
    <dbReference type="NCBI Taxonomy" id="312017"/>
    <lineage>
        <taxon>Eukaryota</taxon>
        <taxon>Sar</taxon>
        <taxon>Alveolata</taxon>
        <taxon>Ciliophora</taxon>
        <taxon>Intramacronucleata</taxon>
        <taxon>Oligohymenophorea</taxon>
        <taxon>Hymenostomatida</taxon>
        <taxon>Tetrahymenina</taxon>
        <taxon>Tetrahymenidae</taxon>
        <taxon>Tetrahymena</taxon>
    </lineage>
</organism>
<feature type="compositionally biased region" description="Polar residues" evidence="4">
    <location>
        <begin position="1937"/>
        <end position="1947"/>
    </location>
</feature>
<dbReference type="GO" id="GO:0051010">
    <property type="term" value="F:microtubule plus-end binding"/>
    <property type="evidence" value="ECO:0007669"/>
    <property type="project" value="InterPro"/>
</dbReference>
<evidence type="ECO:0000259" key="5">
    <source>
        <dbReference type="SMART" id="SM01349"/>
    </source>
</evidence>
<dbReference type="InterPro" id="IPR011989">
    <property type="entry name" value="ARM-like"/>
</dbReference>
<feature type="domain" description="TOG" evidence="5">
    <location>
        <begin position="935"/>
        <end position="1163"/>
    </location>
</feature>
<dbReference type="Proteomes" id="UP000009168">
    <property type="component" value="Unassembled WGS sequence"/>
</dbReference>
<dbReference type="SUPFAM" id="SSF48371">
    <property type="entry name" value="ARM repeat"/>
    <property type="match status" value="2"/>
</dbReference>
<feature type="region of interest" description="Disordered" evidence="4">
    <location>
        <begin position="1419"/>
        <end position="1547"/>
    </location>
</feature>
<feature type="compositionally biased region" description="Polar residues" evidence="4">
    <location>
        <begin position="2485"/>
        <end position="2496"/>
    </location>
</feature>
<comment type="subcellular location">
    <subcellularLocation>
        <location evidence="1">Cytoplasm</location>
        <location evidence="1">Cytoskeleton</location>
    </subcellularLocation>
</comment>
<dbReference type="InterPro" id="IPR048491">
    <property type="entry name" value="XMAP215_CLASP_TOG"/>
</dbReference>
<dbReference type="PANTHER" id="PTHR12609">
    <property type="entry name" value="MICROTUBULE ASSOCIATED PROTEIN XMAP215"/>
    <property type="match status" value="1"/>
</dbReference>
<dbReference type="GeneID" id="7834192"/>
<dbReference type="GO" id="GO:0030951">
    <property type="term" value="P:establishment or maintenance of microtubule cytoskeleton polarity"/>
    <property type="evidence" value="ECO:0007669"/>
    <property type="project" value="InterPro"/>
</dbReference>
<evidence type="ECO:0000256" key="1">
    <source>
        <dbReference type="ARBA" id="ARBA00004245"/>
    </source>
</evidence>
<dbReference type="STRING" id="312017.I7LVA5"/>
<dbReference type="InParanoid" id="I7LVA5"/>
<accession>I7LVA5</accession>
<dbReference type="eggNOG" id="KOG1820">
    <property type="taxonomic scope" value="Eukaryota"/>
</dbReference>
<dbReference type="GO" id="GO:0005856">
    <property type="term" value="C:cytoskeleton"/>
    <property type="evidence" value="ECO:0007669"/>
    <property type="project" value="UniProtKB-SubCell"/>
</dbReference>
<gene>
    <name evidence="6" type="ORF">TTHERM_00439010</name>
</gene>
<dbReference type="GO" id="GO:0046785">
    <property type="term" value="P:microtubule polymerization"/>
    <property type="evidence" value="ECO:0007669"/>
    <property type="project" value="InterPro"/>
</dbReference>
<feature type="compositionally biased region" description="Polar residues" evidence="4">
    <location>
        <begin position="1477"/>
        <end position="1486"/>
    </location>
</feature>
<dbReference type="RefSeq" id="XP_001017798.2">
    <property type="nucleotide sequence ID" value="XM_001017798.3"/>
</dbReference>
<dbReference type="SMART" id="SM01349">
    <property type="entry name" value="TOG"/>
    <property type="match status" value="4"/>
</dbReference>
<dbReference type="EMBL" id="GG662663">
    <property type="protein sequence ID" value="EAR97553.2"/>
    <property type="molecule type" value="Genomic_DNA"/>
</dbReference>
<evidence type="ECO:0000256" key="4">
    <source>
        <dbReference type="SAM" id="MobiDB-lite"/>
    </source>
</evidence>
<dbReference type="GO" id="GO:0061863">
    <property type="term" value="F:microtubule plus end polymerase"/>
    <property type="evidence" value="ECO:0007669"/>
    <property type="project" value="InterPro"/>
</dbReference>
<feature type="domain" description="TOG" evidence="5">
    <location>
        <begin position="345"/>
        <end position="578"/>
    </location>
</feature>